<dbReference type="SMART" id="SM00342">
    <property type="entry name" value="HTH_ARAC"/>
    <property type="match status" value="1"/>
</dbReference>
<dbReference type="AlphaFoldDB" id="A0A1E7XJF7"/>
<keyword evidence="2" id="KW-0238">DNA-binding</keyword>
<sequence>MKYGVFDLRQPMTLVECGRFIAEEAWTHKSSTRKSDTEIMIGLSGNVPLFIGSERFNLTPGTVLVNFPKETIAGAHEAQIPSEFIWIHVINRAPLQVKRELDDEDFSEHIAVLPRFFRMAEPNRSLVLGTQLLDVAHHQGHVSSADYAATLLLSEISNDYVNQLSASTNDESKVTQIKEWVRLNINKELTVHDIAEHFEINQNYLAVMFKKITGSTVKKYLNSLKIDQAKYLLLTTSASVQEISEMSYFNDYKYFFRIFKNSTNLTPAKYRNTFTRTFLNNPEIDPGYDVGKIVSLLEKGIDENKLF</sequence>
<dbReference type="PANTHER" id="PTHR43280">
    <property type="entry name" value="ARAC-FAMILY TRANSCRIPTIONAL REGULATOR"/>
    <property type="match status" value="1"/>
</dbReference>
<evidence type="ECO:0000259" key="4">
    <source>
        <dbReference type="PROSITE" id="PS01124"/>
    </source>
</evidence>
<dbReference type="InterPro" id="IPR018060">
    <property type="entry name" value="HTH_AraC"/>
</dbReference>
<reference evidence="5 6" key="1">
    <citation type="submission" date="2016-09" db="EMBL/GenBank/DDBJ databases">
        <title>Genome Sequence of Lactobacillus sunkii Strain CG01.</title>
        <authorList>
            <person name="Poehlein A."/>
            <person name="Gabris C."/>
            <person name="Bengelsdorf F.R."/>
            <person name="Duerre P."/>
            <person name="Daniel R."/>
        </authorList>
    </citation>
    <scope>NUCLEOTIDE SEQUENCE [LARGE SCALE GENOMIC DNA]</scope>
    <source>
        <strain evidence="5 6">CG_D</strain>
    </source>
</reference>
<dbReference type="EMBL" id="MIQE01000002">
    <property type="protein sequence ID" value="OFA13225.1"/>
    <property type="molecule type" value="Genomic_DNA"/>
</dbReference>
<dbReference type="InterPro" id="IPR009057">
    <property type="entry name" value="Homeodomain-like_sf"/>
</dbReference>
<proteinExistence type="predicted"/>
<evidence type="ECO:0000256" key="2">
    <source>
        <dbReference type="ARBA" id="ARBA00023125"/>
    </source>
</evidence>
<dbReference type="GO" id="GO:0043565">
    <property type="term" value="F:sequence-specific DNA binding"/>
    <property type="evidence" value="ECO:0007669"/>
    <property type="project" value="InterPro"/>
</dbReference>
<feature type="domain" description="HTH araC/xylS-type" evidence="4">
    <location>
        <begin position="175"/>
        <end position="273"/>
    </location>
</feature>
<dbReference type="InterPro" id="IPR037923">
    <property type="entry name" value="HTH-like"/>
</dbReference>
<evidence type="ECO:0000313" key="5">
    <source>
        <dbReference type="EMBL" id="OFA13225.1"/>
    </source>
</evidence>
<dbReference type="RefSeq" id="WP_070366995.1">
    <property type="nucleotide sequence ID" value="NZ_JAZHVW010000006.1"/>
</dbReference>
<dbReference type="STRING" id="481719.LASUN_02240"/>
<dbReference type="Pfam" id="PF12833">
    <property type="entry name" value="HTH_18"/>
    <property type="match status" value="1"/>
</dbReference>
<dbReference type="PROSITE" id="PS01124">
    <property type="entry name" value="HTH_ARAC_FAMILY_2"/>
    <property type="match status" value="1"/>
</dbReference>
<evidence type="ECO:0000256" key="1">
    <source>
        <dbReference type="ARBA" id="ARBA00023015"/>
    </source>
</evidence>
<dbReference type="Proteomes" id="UP000177010">
    <property type="component" value="Unassembled WGS sequence"/>
</dbReference>
<gene>
    <name evidence="5" type="primary">melR_1</name>
    <name evidence="5" type="ORF">LASUN_02240</name>
</gene>
<dbReference type="PANTHER" id="PTHR43280:SF2">
    <property type="entry name" value="HTH-TYPE TRANSCRIPTIONAL REGULATOR EXSA"/>
    <property type="match status" value="1"/>
</dbReference>
<dbReference type="SUPFAM" id="SSF51215">
    <property type="entry name" value="Regulatory protein AraC"/>
    <property type="match status" value="1"/>
</dbReference>
<dbReference type="GO" id="GO:0003700">
    <property type="term" value="F:DNA-binding transcription factor activity"/>
    <property type="evidence" value="ECO:0007669"/>
    <property type="project" value="InterPro"/>
</dbReference>
<protein>
    <submittedName>
        <fullName evidence="5">Melibiose operon regulatory protein</fullName>
    </submittedName>
</protein>
<accession>A0A1E7XJF7</accession>
<comment type="caution">
    <text evidence="5">The sequence shown here is derived from an EMBL/GenBank/DDBJ whole genome shotgun (WGS) entry which is preliminary data.</text>
</comment>
<evidence type="ECO:0000313" key="6">
    <source>
        <dbReference type="Proteomes" id="UP000177010"/>
    </source>
</evidence>
<name>A0A1E7XJF7_9LACO</name>
<organism evidence="5 6">
    <name type="scientific">Lentilactobacillus sunkii</name>
    <dbReference type="NCBI Taxonomy" id="481719"/>
    <lineage>
        <taxon>Bacteria</taxon>
        <taxon>Bacillati</taxon>
        <taxon>Bacillota</taxon>
        <taxon>Bacilli</taxon>
        <taxon>Lactobacillales</taxon>
        <taxon>Lactobacillaceae</taxon>
        <taxon>Lentilactobacillus</taxon>
    </lineage>
</organism>
<evidence type="ECO:0000256" key="3">
    <source>
        <dbReference type="ARBA" id="ARBA00023163"/>
    </source>
</evidence>
<keyword evidence="1" id="KW-0805">Transcription regulation</keyword>
<dbReference type="Gene3D" id="1.10.10.60">
    <property type="entry name" value="Homeodomain-like"/>
    <property type="match status" value="2"/>
</dbReference>
<keyword evidence="3" id="KW-0804">Transcription</keyword>
<dbReference type="SUPFAM" id="SSF46689">
    <property type="entry name" value="Homeodomain-like"/>
    <property type="match status" value="2"/>
</dbReference>